<dbReference type="GO" id="GO:0016020">
    <property type="term" value="C:membrane"/>
    <property type="evidence" value="ECO:0007669"/>
    <property type="project" value="UniProtKB-SubCell"/>
</dbReference>
<evidence type="ECO:0000313" key="8">
    <source>
        <dbReference type="Proteomes" id="UP000175893"/>
    </source>
</evidence>
<keyword evidence="3 5" id="KW-1133">Transmembrane helix</keyword>
<dbReference type="RefSeq" id="WP_024523409.1">
    <property type="nucleotide sequence ID" value="NZ_CP016043.1"/>
</dbReference>
<keyword evidence="4 5" id="KW-0472">Membrane</keyword>
<evidence type="ECO:0000256" key="4">
    <source>
        <dbReference type="ARBA" id="ARBA00023136"/>
    </source>
</evidence>
<keyword evidence="8" id="KW-1185">Reference proteome</keyword>
<dbReference type="EMBL" id="CP016043">
    <property type="protein sequence ID" value="AOV96986.1"/>
    <property type="molecule type" value="Genomic_DNA"/>
</dbReference>
<evidence type="ECO:0000313" key="9">
    <source>
        <dbReference type="Proteomes" id="UP000255248"/>
    </source>
</evidence>
<reference evidence="6 8" key="1">
    <citation type="submission" date="2016-06" db="EMBL/GenBank/DDBJ databases">
        <title>Complete genome sequence of Edwardsiella hoshinae ATCC 35051.</title>
        <authorList>
            <person name="Reichley S.R."/>
            <person name="Waldbieser G.C."/>
            <person name="Lawrence M.L."/>
            <person name="Griffin M.J."/>
        </authorList>
    </citation>
    <scope>NUCLEOTIDE SEQUENCE [LARGE SCALE GENOMIC DNA]</scope>
    <source>
        <strain evidence="6 8">ATCC 35051</strain>
    </source>
</reference>
<accession>A0A376DF02</accession>
<keyword evidence="2 5" id="KW-0812">Transmembrane</keyword>
<name>A0A376DF02_9GAMM</name>
<dbReference type="Proteomes" id="UP000175893">
    <property type="component" value="Chromosome"/>
</dbReference>
<feature type="transmembrane region" description="Helical" evidence="5">
    <location>
        <begin position="64"/>
        <end position="81"/>
    </location>
</feature>
<dbReference type="Proteomes" id="UP000255248">
    <property type="component" value="Unassembled WGS sequence"/>
</dbReference>
<gene>
    <name evidence="6" type="ORF">A9798_08420</name>
    <name evidence="7" type="ORF">NCTC12121_01737</name>
</gene>
<proteinExistence type="predicted"/>
<feature type="transmembrane region" description="Helical" evidence="5">
    <location>
        <begin position="39"/>
        <end position="57"/>
    </location>
</feature>
<evidence type="ECO:0000256" key="5">
    <source>
        <dbReference type="SAM" id="Phobius"/>
    </source>
</evidence>
<reference evidence="7 9" key="2">
    <citation type="submission" date="2018-06" db="EMBL/GenBank/DDBJ databases">
        <authorList>
            <consortium name="Pathogen Informatics"/>
            <person name="Doyle S."/>
        </authorList>
    </citation>
    <scope>NUCLEOTIDE SEQUENCE [LARGE SCALE GENOMIC DNA]</scope>
    <source>
        <strain evidence="7 9">NCTC12121</strain>
    </source>
</reference>
<feature type="transmembrane region" description="Helical" evidence="5">
    <location>
        <begin position="87"/>
        <end position="106"/>
    </location>
</feature>
<dbReference type="AlphaFoldDB" id="A0A376DF02"/>
<organism evidence="7 9">
    <name type="scientific">Edwardsiella hoshinae</name>
    <dbReference type="NCBI Taxonomy" id="93378"/>
    <lineage>
        <taxon>Bacteria</taxon>
        <taxon>Pseudomonadati</taxon>
        <taxon>Pseudomonadota</taxon>
        <taxon>Gammaproteobacteria</taxon>
        <taxon>Enterobacterales</taxon>
        <taxon>Hafniaceae</taxon>
        <taxon>Edwardsiella</taxon>
    </lineage>
</organism>
<dbReference type="KEGG" id="eho:A9798_08420"/>
<evidence type="ECO:0000313" key="7">
    <source>
        <dbReference type="EMBL" id="STC88302.1"/>
    </source>
</evidence>
<protein>
    <recommendedName>
        <fullName evidence="10">DoxX</fullName>
    </recommendedName>
</protein>
<dbReference type="Pfam" id="PF13564">
    <property type="entry name" value="DoxX_2"/>
    <property type="match status" value="1"/>
</dbReference>
<evidence type="ECO:0000313" key="6">
    <source>
        <dbReference type="EMBL" id="AOV96986.1"/>
    </source>
</evidence>
<evidence type="ECO:0000256" key="1">
    <source>
        <dbReference type="ARBA" id="ARBA00004141"/>
    </source>
</evidence>
<dbReference type="InterPro" id="IPR032808">
    <property type="entry name" value="DoxX"/>
</dbReference>
<dbReference type="EMBL" id="UFXZ01000001">
    <property type="protein sequence ID" value="STC88302.1"/>
    <property type="molecule type" value="Genomic_DNA"/>
</dbReference>
<comment type="subcellular location">
    <subcellularLocation>
        <location evidence="1">Membrane</location>
        <topology evidence="1">Multi-pass membrane protein</topology>
    </subcellularLocation>
</comment>
<dbReference type="OrthoDB" id="795468at2"/>
<evidence type="ECO:0000256" key="3">
    <source>
        <dbReference type="ARBA" id="ARBA00022989"/>
    </source>
</evidence>
<evidence type="ECO:0008006" key="10">
    <source>
        <dbReference type="Google" id="ProtNLM"/>
    </source>
</evidence>
<evidence type="ECO:0000256" key="2">
    <source>
        <dbReference type="ARBA" id="ARBA00022692"/>
    </source>
</evidence>
<sequence length="119" mass="12970">MESRLRAILLVIFFFSGLAKLAALPFEMVAFERWGYGVKGMYLVGVAEWCAAVGLLLPRLRRVAAMGLALLMLGALQTQLRHGEGDMALLAVLLLLALLLTAWQPAGKAYGSVDGRRPR</sequence>